<dbReference type="Gene3D" id="1.20.1740.10">
    <property type="entry name" value="Amino acid/polyamine transporter I"/>
    <property type="match status" value="1"/>
</dbReference>
<dbReference type="Pfam" id="PF13520">
    <property type="entry name" value="AA_permease_2"/>
    <property type="match status" value="1"/>
</dbReference>
<keyword evidence="3" id="KW-1003">Cell membrane</keyword>
<evidence type="ECO:0000313" key="9">
    <source>
        <dbReference type="Proteomes" id="UP000191153"/>
    </source>
</evidence>
<keyword evidence="9" id="KW-1185">Reference proteome</keyword>
<keyword evidence="6 7" id="KW-0472">Membrane</keyword>
<evidence type="ECO:0000256" key="4">
    <source>
        <dbReference type="ARBA" id="ARBA00022692"/>
    </source>
</evidence>
<feature type="transmembrane region" description="Helical" evidence="7">
    <location>
        <begin position="149"/>
        <end position="170"/>
    </location>
</feature>
<feature type="transmembrane region" description="Helical" evidence="7">
    <location>
        <begin position="353"/>
        <end position="379"/>
    </location>
</feature>
<feature type="transmembrane region" description="Helical" evidence="7">
    <location>
        <begin position="225"/>
        <end position="245"/>
    </location>
</feature>
<evidence type="ECO:0000256" key="1">
    <source>
        <dbReference type="ARBA" id="ARBA00004651"/>
    </source>
</evidence>
<accession>A0A1T4K7X6</accession>
<feature type="transmembrane region" description="Helical" evidence="7">
    <location>
        <begin position="276"/>
        <end position="298"/>
    </location>
</feature>
<dbReference type="InterPro" id="IPR002293">
    <property type="entry name" value="AA/rel_permease1"/>
</dbReference>
<proteinExistence type="predicted"/>
<dbReference type="STRING" id="180163.SAMN02745174_00373"/>
<evidence type="ECO:0000313" key="8">
    <source>
        <dbReference type="EMBL" id="SJZ38425.1"/>
    </source>
</evidence>
<evidence type="ECO:0000256" key="7">
    <source>
        <dbReference type="SAM" id="Phobius"/>
    </source>
</evidence>
<protein>
    <submittedName>
        <fullName evidence="8">L-asparagine transporter</fullName>
    </submittedName>
</protein>
<feature type="transmembrane region" description="Helical" evidence="7">
    <location>
        <begin position="195"/>
        <end position="213"/>
    </location>
</feature>
<dbReference type="AlphaFoldDB" id="A0A1T4K7X6"/>
<feature type="transmembrane region" description="Helical" evidence="7">
    <location>
        <begin position="32"/>
        <end position="57"/>
    </location>
</feature>
<dbReference type="PANTHER" id="PTHR42770:SF15">
    <property type="entry name" value="GLUTAMATE_GAMMA-AMINOBUTYRATE ANTIPORTER-RELATED"/>
    <property type="match status" value="1"/>
</dbReference>
<dbReference type="RefSeq" id="WP_078692909.1">
    <property type="nucleotide sequence ID" value="NZ_FUWX01000004.1"/>
</dbReference>
<dbReference type="InterPro" id="IPR050367">
    <property type="entry name" value="APC_superfamily"/>
</dbReference>
<dbReference type="PIRSF" id="PIRSF006060">
    <property type="entry name" value="AA_transporter"/>
    <property type="match status" value="1"/>
</dbReference>
<evidence type="ECO:0000256" key="3">
    <source>
        <dbReference type="ARBA" id="ARBA00022475"/>
    </source>
</evidence>
<reference evidence="8 9" key="1">
    <citation type="submission" date="2017-02" db="EMBL/GenBank/DDBJ databases">
        <authorList>
            <person name="Peterson S.W."/>
        </authorList>
    </citation>
    <scope>NUCLEOTIDE SEQUENCE [LARGE SCALE GENOMIC DNA]</scope>
    <source>
        <strain evidence="8 9">ATCC 700028</strain>
    </source>
</reference>
<feature type="transmembrane region" description="Helical" evidence="7">
    <location>
        <begin position="78"/>
        <end position="108"/>
    </location>
</feature>
<sequence>MVKKITLFQLIALSIAFYGSIRNIPTVASVGWAGIFYMVCAAIFFAIPISLVAAELATGWPQEGGPQVWVKAALGPKWAFVTSWLLWVQMFFGMVMVSTAFAAMIPYIINRPDLANNNTFIVITVIITYWIITLLNFKAHFGKLISTWGAVIGIYIPAILLIVLGLWYSFKIGNVNLGPLNMDTLIPNLNSLDKFSFFAGICFIFAGLEIASVHANDIDNPKRNYPIAVFVTIFLMVIFNLIAALTEANAIPADKINLAVIIQPFQIYFNALGIPWMTNILALMIAFGVFAQLNAWVLGPSKAMIKVAEEGLLPPIFQKRNKDNIPVTFVIIQATVITLVTLLYVVVPEINTGFIMILMLTTILYCVVYVLILLAEIILKYKMPEVHRSTPVPGGKIGMWITVILAFIGVITTIIVSIIPNSDIPEDLHTASILIQVLGTIILVILPLIIFKYKKPTWKKGDVLNEQQ</sequence>
<dbReference type="EMBL" id="FUWX01000004">
    <property type="protein sequence ID" value="SJZ38425.1"/>
    <property type="molecule type" value="Genomic_DNA"/>
</dbReference>
<feature type="transmembrane region" description="Helical" evidence="7">
    <location>
        <begin position="327"/>
        <end position="347"/>
    </location>
</feature>
<keyword evidence="4 7" id="KW-0812">Transmembrane</keyword>
<evidence type="ECO:0000256" key="2">
    <source>
        <dbReference type="ARBA" id="ARBA00022448"/>
    </source>
</evidence>
<dbReference type="NCBIfam" id="NF040513">
    <property type="entry name" value="antiport_TyrP"/>
    <property type="match status" value="1"/>
</dbReference>
<evidence type="ECO:0000256" key="6">
    <source>
        <dbReference type="ARBA" id="ARBA00023136"/>
    </source>
</evidence>
<organism evidence="8 9">
    <name type="scientific">Cetobacterium ceti</name>
    <dbReference type="NCBI Taxonomy" id="180163"/>
    <lineage>
        <taxon>Bacteria</taxon>
        <taxon>Fusobacteriati</taxon>
        <taxon>Fusobacteriota</taxon>
        <taxon>Fusobacteriia</taxon>
        <taxon>Fusobacteriales</taxon>
        <taxon>Fusobacteriaceae</taxon>
        <taxon>Cetobacterium</taxon>
    </lineage>
</organism>
<evidence type="ECO:0000256" key="5">
    <source>
        <dbReference type="ARBA" id="ARBA00022989"/>
    </source>
</evidence>
<dbReference type="Proteomes" id="UP000191153">
    <property type="component" value="Unassembled WGS sequence"/>
</dbReference>
<gene>
    <name evidence="8" type="ORF">SAMN02745174_00373</name>
</gene>
<dbReference type="GO" id="GO:0005886">
    <property type="term" value="C:plasma membrane"/>
    <property type="evidence" value="ECO:0007669"/>
    <property type="project" value="UniProtKB-SubCell"/>
</dbReference>
<name>A0A1T4K7X6_9FUSO</name>
<dbReference type="GO" id="GO:0022857">
    <property type="term" value="F:transmembrane transporter activity"/>
    <property type="evidence" value="ECO:0007669"/>
    <property type="project" value="InterPro"/>
</dbReference>
<feature type="transmembrane region" description="Helical" evidence="7">
    <location>
        <begin position="400"/>
        <end position="419"/>
    </location>
</feature>
<dbReference type="PANTHER" id="PTHR42770">
    <property type="entry name" value="AMINO ACID TRANSPORTER-RELATED"/>
    <property type="match status" value="1"/>
</dbReference>
<keyword evidence="5 7" id="KW-1133">Transmembrane helix</keyword>
<keyword evidence="2" id="KW-0813">Transport</keyword>
<feature type="transmembrane region" description="Helical" evidence="7">
    <location>
        <begin position="431"/>
        <end position="451"/>
    </location>
</feature>
<dbReference type="OrthoDB" id="84550at2"/>
<comment type="subcellular location">
    <subcellularLocation>
        <location evidence="1">Cell membrane</location>
        <topology evidence="1">Multi-pass membrane protein</topology>
    </subcellularLocation>
</comment>
<feature type="transmembrane region" description="Helical" evidence="7">
    <location>
        <begin position="120"/>
        <end position="137"/>
    </location>
</feature>